<accession>A0A2A7HTV8</accession>
<dbReference type="SMART" id="SM01040">
    <property type="entry name" value="Bro-N"/>
    <property type="match status" value="1"/>
</dbReference>
<evidence type="ECO:0000313" key="3">
    <source>
        <dbReference type="Proteomes" id="UP000220006"/>
    </source>
</evidence>
<evidence type="ECO:0000259" key="1">
    <source>
        <dbReference type="PROSITE" id="PS51750"/>
    </source>
</evidence>
<dbReference type="Pfam" id="PF02498">
    <property type="entry name" value="Bro-N"/>
    <property type="match status" value="1"/>
</dbReference>
<dbReference type="PANTHER" id="PTHR36180:SF2">
    <property type="entry name" value="BRO FAMILY PROTEIN"/>
    <property type="match status" value="1"/>
</dbReference>
<dbReference type="InterPro" id="IPR003497">
    <property type="entry name" value="BRO_N_domain"/>
</dbReference>
<dbReference type="Proteomes" id="UP000220006">
    <property type="component" value="Unassembled WGS sequence"/>
</dbReference>
<comment type="caution">
    <text evidence="2">The sequence shown here is derived from an EMBL/GenBank/DDBJ whole genome shotgun (WGS) entry which is preliminary data.</text>
</comment>
<organism evidence="2 3">
    <name type="scientific">Bacillus cereus</name>
    <dbReference type="NCBI Taxonomy" id="1396"/>
    <lineage>
        <taxon>Bacteria</taxon>
        <taxon>Bacillati</taxon>
        <taxon>Bacillota</taxon>
        <taxon>Bacilli</taxon>
        <taxon>Bacillales</taxon>
        <taxon>Bacillaceae</taxon>
        <taxon>Bacillus</taxon>
        <taxon>Bacillus cereus group</taxon>
    </lineage>
</organism>
<name>A0A2A7HTV8_BACCE</name>
<gene>
    <name evidence="2" type="ORF">COM96_18660</name>
</gene>
<dbReference type="AlphaFoldDB" id="A0A2A7HTV8"/>
<evidence type="ECO:0000313" key="2">
    <source>
        <dbReference type="EMBL" id="PEC20609.1"/>
    </source>
</evidence>
<dbReference type="PANTHER" id="PTHR36180">
    <property type="entry name" value="DNA-BINDING PROTEIN-RELATED-RELATED"/>
    <property type="match status" value="1"/>
</dbReference>
<protein>
    <recommendedName>
        <fullName evidence="1">Bro-N domain-containing protein</fullName>
    </recommendedName>
</protein>
<dbReference type="PROSITE" id="PS51750">
    <property type="entry name" value="BRO_N"/>
    <property type="match status" value="1"/>
</dbReference>
<sequence length="189" mass="21839">MKEWAIEENIIPKVENELVVTKFPALGEVFAHMEFGELEVLEIAGKPWFPAIECALVLGYNEKSPWNAIKDHCLDAGLSFQQVKTEAGKREKKYINEGNLYRLIIKSKLPSAQRFERWVFDEVLPSLRQNNAYVVEANEAELIGKQIATLSDNLKRMMVMELQESNKKLHEEIKQKEYIISILQSKVNF</sequence>
<dbReference type="EMBL" id="NVLK01000039">
    <property type="protein sequence ID" value="PEC20609.1"/>
    <property type="molecule type" value="Genomic_DNA"/>
</dbReference>
<feature type="domain" description="Bro-N" evidence="1">
    <location>
        <begin position="32"/>
        <end position="131"/>
    </location>
</feature>
<proteinExistence type="predicted"/>
<reference evidence="2 3" key="1">
    <citation type="submission" date="2017-09" db="EMBL/GenBank/DDBJ databases">
        <title>Large-scale bioinformatics analysis of Bacillus genomes uncovers conserved roles of natural products in bacterial physiology.</title>
        <authorList>
            <consortium name="Agbiome Team Llc"/>
            <person name="Bleich R.M."/>
            <person name="Grubbs K.J."/>
            <person name="Santa Maria K.C."/>
            <person name="Allen S.E."/>
            <person name="Farag S."/>
            <person name="Shank E.A."/>
            <person name="Bowers A."/>
        </authorList>
    </citation>
    <scope>NUCLEOTIDE SEQUENCE [LARGE SCALE GENOMIC DNA]</scope>
    <source>
        <strain evidence="2 3">AFS096845</strain>
    </source>
</reference>